<evidence type="ECO:0000256" key="6">
    <source>
        <dbReference type="ARBA" id="ARBA00022884"/>
    </source>
</evidence>
<evidence type="ECO:0000259" key="8">
    <source>
        <dbReference type="SMART" id="SM00650"/>
    </source>
</evidence>
<evidence type="ECO:0000256" key="3">
    <source>
        <dbReference type="ARBA" id="ARBA00022603"/>
    </source>
</evidence>
<keyword evidence="5 7" id="KW-0949">S-adenosyl-L-methionine</keyword>
<evidence type="ECO:0000256" key="2">
    <source>
        <dbReference type="ARBA" id="ARBA00022552"/>
    </source>
</evidence>
<dbReference type="Pfam" id="PF00398">
    <property type="entry name" value="RrnaAD"/>
    <property type="match status" value="1"/>
</dbReference>
<evidence type="ECO:0000256" key="5">
    <source>
        <dbReference type="ARBA" id="ARBA00022691"/>
    </source>
</evidence>
<dbReference type="EMBL" id="CP110343">
    <property type="protein sequence ID" value="WPX97675.1"/>
    <property type="molecule type" value="Genomic_DNA"/>
</dbReference>
<protein>
    <submittedName>
        <fullName evidence="9">Ribosomal RNA small subunit methyltransferase A</fullName>
    </submittedName>
</protein>
<feature type="domain" description="Ribosomal RNA adenine methylase transferase N-terminal" evidence="8">
    <location>
        <begin position="22"/>
        <end position="201"/>
    </location>
</feature>
<dbReference type="GO" id="GO:0008168">
    <property type="term" value="F:methyltransferase activity"/>
    <property type="evidence" value="ECO:0007669"/>
    <property type="project" value="UniProtKB-KW"/>
</dbReference>
<comment type="similarity">
    <text evidence="7">Belongs to the class I-like SAM-binding methyltransferase superfamily. rRNA adenine N(6)-methyltransferase family.</text>
</comment>
<dbReference type="InterPro" id="IPR029063">
    <property type="entry name" value="SAM-dependent_MTases_sf"/>
</dbReference>
<evidence type="ECO:0000256" key="7">
    <source>
        <dbReference type="PROSITE-ProRule" id="PRU01026"/>
    </source>
</evidence>
<dbReference type="Proteomes" id="UP001325140">
    <property type="component" value="Chromosome"/>
</dbReference>
<dbReference type="InterPro" id="IPR011530">
    <property type="entry name" value="rRNA_adenine_dimethylase"/>
</dbReference>
<dbReference type="CDD" id="cd02440">
    <property type="entry name" value="AdoMet_MTases"/>
    <property type="match status" value="1"/>
</dbReference>
<evidence type="ECO:0000313" key="10">
    <source>
        <dbReference type="Proteomes" id="UP001325140"/>
    </source>
</evidence>
<dbReference type="PROSITE" id="PS01131">
    <property type="entry name" value="RRNA_A_DIMETH"/>
    <property type="match status" value="1"/>
</dbReference>
<feature type="binding site" evidence="7">
    <location>
        <position position="15"/>
    </location>
    <ligand>
        <name>S-adenosyl-L-methionine</name>
        <dbReference type="ChEBI" id="CHEBI:59789"/>
    </ligand>
</feature>
<proteinExistence type="inferred from homology"/>
<dbReference type="InterPro" id="IPR020596">
    <property type="entry name" value="rRNA_Ade_Mease_Trfase_CS"/>
</dbReference>
<dbReference type="InterPro" id="IPR001737">
    <property type="entry name" value="KsgA/Erm"/>
</dbReference>
<dbReference type="NCBIfam" id="TIGR00755">
    <property type="entry name" value="ksgA"/>
    <property type="match status" value="1"/>
</dbReference>
<evidence type="ECO:0000256" key="4">
    <source>
        <dbReference type="ARBA" id="ARBA00022679"/>
    </source>
</evidence>
<dbReference type="RefSeq" id="WP_323722329.1">
    <property type="nucleotide sequence ID" value="NZ_CP110343.1"/>
</dbReference>
<organism evidence="9 10">
    <name type="scientific">Candidatus Fokinia crypta</name>
    <dbReference type="NCBI Taxonomy" id="1920990"/>
    <lineage>
        <taxon>Bacteria</taxon>
        <taxon>Pseudomonadati</taxon>
        <taxon>Pseudomonadota</taxon>
        <taxon>Alphaproteobacteria</taxon>
        <taxon>Rickettsiales</taxon>
        <taxon>Candidatus Midichloriaceae</taxon>
        <taxon>Candidatus Fokinia</taxon>
    </lineage>
</organism>
<accession>A0ABZ0UNG9</accession>
<gene>
    <name evidence="9" type="ORF">Fokcrypt_00186</name>
</gene>
<sequence>MKEIQYKPIKGLGQHFITNSNITDKIVLHANHIANCVVMEIGGGYGMLTQSIMKIGKPKFLICLEKDSNLIPHLSKVASLYNNINVIHGDALKIDERSIMHEVLPEYIEEKITIIGNLPYNIATALIWKWLKIANTFKSFTILIQKEVGALICQENKTCNNFLSFVINTLCRTEILLELSPDVFSPPPKVQSSLIYMEPIPNVKYDYESLIKFGKILFHNRRKSIRNVLKSLHNYDILMHSLSVKGIDLSKRAESMTRIELLSIFEELNHS</sequence>
<evidence type="ECO:0000313" key="9">
    <source>
        <dbReference type="EMBL" id="WPX97675.1"/>
    </source>
</evidence>
<dbReference type="SMART" id="SM00650">
    <property type="entry name" value="rADc"/>
    <property type="match status" value="1"/>
</dbReference>
<name>A0ABZ0UNG9_9RICK</name>
<keyword evidence="2" id="KW-0698">rRNA processing</keyword>
<dbReference type="Gene3D" id="1.10.8.100">
    <property type="entry name" value="Ribosomal RNA adenine dimethylase-like, domain 2"/>
    <property type="match status" value="1"/>
</dbReference>
<dbReference type="Gene3D" id="3.40.50.150">
    <property type="entry name" value="Vaccinia Virus protein VP39"/>
    <property type="match status" value="1"/>
</dbReference>
<feature type="binding site" evidence="7">
    <location>
        <position position="117"/>
    </location>
    <ligand>
        <name>S-adenosyl-L-methionine</name>
        <dbReference type="ChEBI" id="CHEBI:59789"/>
    </ligand>
</feature>
<dbReference type="InterPro" id="IPR023165">
    <property type="entry name" value="rRNA_Ade_diMease-like_C"/>
</dbReference>
<feature type="binding site" evidence="7">
    <location>
        <position position="42"/>
    </location>
    <ligand>
        <name>S-adenosyl-L-methionine</name>
        <dbReference type="ChEBI" id="CHEBI:59789"/>
    </ligand>
</feature>
<feature type="binding site" evidence="7">
    <location>
        <position position="90"/>
    </location>
    <ligand>
        <name>S-adenosyl-L-methionine</name>
        <dbReference type="ChEBI" id="CHEBI:59789"/>
    </ligand>
</feature>
<dbReference type="PANTHER" id="PTHR11727">
    <property type="entry name" value="DIMETHYLADENOSINE TRANSFERASE"/>
    <property type="match status" value="1"/>
</dbReference>
<dbReference type="GO" id="GO:0032259">
    <property type="term" value="P:methylation"/>
    <property type="evidence" value="ECO:0007669"/>
    <property type="project" value="UniProtKB-KW"/>
</dbReference>
<keyword evidence="1" id="KW-0963">Cytoplasm</keyword>
<keyword evidence="6 7" id="KW-0694">RNA-binding</keyword>
<dbReference type="InterPro" id="IPR020598">
    <property type="entry name" value="rRNA_Ade_methylase_Trfase_N"/>
</dbReference>
<dbReference type="PROSITE" id="PS51689">
    <property type="entry name" value="SAM_RNA_A_N6_MT"/>
    <property type="match status" value="1"/>
</dbReference>
<dbReference type="PANTHER" id="PTHR11727:SF7">
    <property type="entry name" value="DIMETHYLADENOSINE TRANSFERASE-RELATED"/>
    <property type="match status" value="1"/>
</dbReference>
<keyword evidence="4 7" id="KW-0808">Transferase</keyword>
<feature type="binding site" evidence="7">
    <location>
        <position position="65"/>
    </location>
    <ligand>
        <name>S-adenosyl-L-methionine</name>
        <dbReference type="ChEBI" id="CHEBI:59789"/>
    </ligand>
</feature>
<feature type="binding site" evidence="7">
    <location>
        <position position="17"/>
    </location>
    <ligand>
        <name>S-adenosyl-L-methionine</name>
        <dbReference type="ChEBI" id="CHEBI:59789"/>
    </ligand>
</feature>
<keyword evidence="3 7" id="KW-0489">Methyltransferase</keyword>
<dbReference type="SUPFAM" id="SSF53335">
    <property type="entry name" value="S-adenosyl-L-methionine-dependent methyltransferases"/>
    <property type="match status" value="1"/>
</dbReference>
<keyword evidence="10" id="KW-1185">Reference proteome</keyword>
<evidence type="ECO:0000256" key="1">
    <source>
        <dbReference type="ARBA" id="ARBA00022490"/>
    </source>
</evidence>
<reference evidence="9" key="1">
    <citation type="submission" date="2022-10" db="EMBL/GenBank/DDBJ databases">
        <title>Host association and intracellularity evolved multiple times independently in the Rickettsiales.</title>
        <authorList>
            <person name="Castelli M."/>
            <person name="Nardi T."/>
            <person name="Gammuto L."/>
            <person name="Bellinzona G."/>
            <person name="Sabaneyeva E."/>
            <person name="Potekhin A."/>
            <person name="Serra V."/>
            <person name="Petroni G."/>
            <person name="Sassera D."/>
        </authorList>
    </citation>
    <scope>NUCLEOTIDE SEQUENCE [LARGE SCALE GENOMIC DNA]</scope>
    <source>
        <strain evidence="9">US_Bl 11III1</strain>
    </source>
</reference>